<dbReference type="AlphaFoldDB" id="A0A8H6YXM5"/>
<dbReference type="Proteomes" id="UP000620124">
    <property type="component" value="Unassembled WGS sequence"/>
</dbReference>
<comment type="caution">
    <text evidence="1">The sequence shown here is derived from an EMBL/GenBank/DDBJ whole genome shotgun (WGS) entry which is preliminary data.</text>
</comment>
<organism evidence="1 2">
    <name type="scientific">Mycena venus</name>
    <dbReference type="NCBI Taxonomy" id="2733690"/>
    <lineage>
        <taxon>Eukaryota</taxon>
        <taxon>Fungi</taxon>
        <taxon>Dikarya</taxon>
        <taxon>Basidiomycota</taxon>
        <taxon>Agaricomycotina</taxon>
        <taxon>Agaricomycetes</taxon>
        <taxon>Agaricomycetidae</taxon>
        <taxon>Agaricales</taxon>
        <taxon>Marasmiineae</taxon>
        <taxon>Mycenaceae</taxon>
        <taxon>Mycena</taxon>
    </lineage>
</organism>
<protein>
    <submittedName>
        <fullName evidence="1">MYND-type domain-containing protein</fullName>
    </submittedName>
</protein>
<evidence type="ECO:0000313" key="2">
    <source>
        <dbReference type="Proteomes" id="UP000620124"/>
    </source>
</evidence>
<dbReference type="EMBL" id="JACAZI010000002">
    <property type="protein sequence ID" value="KAF7368348.1"/>
    <property type="molecule type" value="Genomic_DNA"/>
</dbReference>
<accession>A0A8H6YXM5</accession>
<reference evidence="1" key="1">
    <citation type="submission" date="2020-05" db="EMBL/GenBank/DDBJ databases">
        <title>Mycena genomes resolve the evolution of fungal bioluminescence.</title>
        <authorList>
            <person name="Tsai I.J."/>
        </authorList>
    </citation>
    <scope>NUCLEOTIDE SEQUENCE</scope>
    <source>
        <strain evidence="1">CCC161011</strain>
    </source>
</reference>
<sequence>MHHSLHLRNISRLPWTLRRKAIEAANGSLDSFTALCVASLEMPNEQHLLLLPVFYAALDVSDMPGIDEIDPQTFPFFSLNRIFIAVEALRKIPVIHPIALDDLWPRIWACIQLLQAAQKHTEDMLSADVTRISFFRTIEIFQDPEREGPIDTTDGVWILVGEAWEAILQREEVLCDDALYKLSRFIARAAFTPSNVEELIRGAGGPTQLASLIIQHLKLSIVDMEESIHLFSMIRLLIRADGVSPSLRSALLGCGVISVMTDAVSTLGSGTEELTGVKRYELLNHALCMLMGTMTGATGSIYPWILQSFRAGLLQVLMDITCRFSEPGVVQPLGRFLTKLLPSAMVDLALLTQAFESRVDLGVAMYSAALKTPRSPRCGNCFWNSSTSALEY</sequence>
<keyword evidence="2" id="KW-1185">Reference proteome</keyword>
<proteinExistence type="predicted"/>
<evidence type="ECO:0000313" key="1">
    <source>
        <dbReference type="EMBL" id="KAF7368348.1"/>
    </source>
</evidence>
<name>A0A8H6YXM5_9AGAR</name>
<gene>
    <name evidence="1" type="ORF">MVEN_00156400</name>
</gene>
<dbReference type="OrthoDB" id="3029214at2759"/>